<dbReference type="Pfam" id="PF07572">
    <property type="entry name" value="BCNT"/>
    <property type="match status" value="1"/>
</dbReference>
<name>A0A077QYG1_9BASI</name>
<organism evidence="5">
    <name type="scientific">Melanopsichium pennsylvanicum 4</name>
    <dbReference type="NCBI Taxonomy" id="1398559"/>
    <lineage>
        <taxon>Eukaryota</taxon>
        <taxon>Fungi</taxon>
        <taxon>Dikarya</taxon>
        <taxon>Basidiomycota</taxon>
        <taxon>Ustilaginomycotina</taxon>
        <taxon>Ustilaginomycetes</taxon>
        <taxon>Ustilaginales</taxon>
        <taxon>Ustilaginaceae</taxon>
        <taxon>Melanopsichium</taxon>
    </lineage>
</organism>
<proteinExistence type="inferred from homology"/>
<evidence type="ECO:0000256" key="3">
    <source>
        <dbReference type="SAM" id="MobiDB-lite"/>
    </source>
</evidence>
<dbReference type="InterPro" id="IPR011421">
    <property type="entry name" value="BCNT-C"/>
</dbReference>
<feature type="domain" description="BCNT-C" evidence="4">
    <location>
        <begin position="275"/>
        <end position="358"/>
    </location>
</feature>
<dbReference type="GO" id="GO:0000812">
    <property type="term" value="C:Swr1 complex"/>
    <property type="evidence" value="ECO:0007669"/>
    <property type="project" value="TreeGrafter"/>
</dbReference>
<dbReference type="EMBL" id="HG529641">
    <property type="protein sequence ID" value="CDI55200.1"/>
    <property type="molecule type" value="Genomic_DNA"/>
</dbReference>
<feature type="non-terminal residue" evidence="5">
    <location>
        <position position="358"/>
    </location>
</feature>
<evidence type="ECO:0000256" key="2">
    <source>
        <dbReference type="ARBA" id="ARBA00019138"/>
    </source>
</evidence>
<feature type="region of interest" description="Disordered" evidence="3">
    <location>
        <begin position="246"/>
        <end position="279"/>
    </location>
</feature>
<sequence length="358" mass="38448">MTNPPYQTIRTKRDNQASNSGSDSEDDQDFIPEAEPSHSSASGSKTSIRPTSKAANIASDGDSDSENSDDDALQAADDGQNIDDDELEALKRERAELIAMAGGEHRLGKRRRFATNASSDSFEAIGGHVEAEAVKTKAAAEWEAIKRTFADSTATETHDTNLSEAVASKDTQNGISTSALRPEAQMVQVPTTYKFAGEIHTTNRLLPRSHPEAIKYLSQSSASDSPPTLSSTSVLTTCPVTTSVISTSLSSSSSSPPPLPPTSANRKHLPPGPRRKKTSSLAALSAAVSTSKPTKLNTLEKSKLDWDQYKADTNKLSQQELTELENQTKGGGKGLGDMKGYLERRDFLNRVQHRTGES</sequence>
<feature type="compositionally biased region" description="Polar residues" evidence="3">
    <location>
        <begin position="319"/>
        <end position="328"/>
    </location>
</feature>
<accession>A0A077QYG1</accession>
<feature type="compositionally biased region" description="Acidic residues" evidence="3">
    <location>
        <begin position="61"/>
        <end position="72"/>
    </location>
</feature>
<feature type="region of interest" description="Disordered" evidence="3">
    <location>
        <begin position="1"/>
        <end position="85"/>
    </location>
</feature>
<comment type="similarity">
    <text evidence="1">Belongs to the SWC5 family.</text>
</comment>
<dbReference type="AlphaFoldDB" id="A0A077QYG1"/>
<evidence type="ECO:0000256" key="1">
    <source>
        <dbReference type="ARBA" id="ARBA00010465"/>
    </source>
</evidence>
<feature type="region of interest" description="Disordered" evidence="3">
    <location>
        <begin position="319"/>
        <end position="341"/>
    </location>
</feature>
<dbReference type="PANTHER" id="PTHR48407">
    <property type="entry name" value="CRANIOFACIAL DEVELOPMENT PROTEIN 1"/>
    <property type="match status" value="1"/>
</dbReference>
<protein>
    <recommendedName>
        <fullName evidence="2">SWR1-complex protein 5</fullName>
    </recommendedName>
</protein>
<evidence type="ECO:0000313" key="5">
    <source>
        <dbReference type="EMBL" id="CDI55200.1"/>
    </source>
</evidence>
<feature type="compositionally biased region" description="Acidic residues" evidence="3">
    <location>
        <begin position="23"/>
        <end position="32"/>
    </location>
</feature>
<evidence type="ECO:0000259" key="4">
    <source>
        <dbReference type="PROSITE" id="PS51279"/>
    </source>
</evidence>
<feature type="compositionally biased region" description="Basic residues" evidence="3">
    <location>
        <begin position="265"/>
        <end position="278"/>
    </location>
</feature>
<dbReference type="PANTHER" id="PTHR48407:SF1">
    <property type="entry name" value="CRANIOFACIAL DEVELOPMENT PROTEIN 1"/>
    <property type="match status" value="1"/>
</dbReference>
<feature type="compositionally biased region" description="Polar residues" evidence="3">
    <location>
        <begin position="37"/>
        <end position="54"/>
    </location>
</feature>
<dbReference type="InterPro" id="IPR027124">
    <property type="entry name" value="Swc5/CFDP1/2"/>
</dbReference>
<reference evidence="5" key="1">
    <citation type="journal article" date="2014" name="Genome Biol. Evol.">
        <title>Gene Loss Rather Than Gene Gain Is Associated with a Host Jump from Monocots to Dicots in the Smut Fungus Melanopsichium pennsylvanicum.</title>
        <authorList>
            <person name="Sharma R."/>
            <person name="Mishra B."/>
            <person name="Runge F."/>
            <person name="Thines M."/>
        </authorList>
    </citation>
    <scope>NUCLEOTIDE SEQUENCE</scope>
    <source>
        <strain evidence="5">4</strain>
    </source>
</reference>
<dbReference type="PROSITE" id="PS51279">
    <property type="entry name" value="BCNT_C"/>
    <property type="match status" value="1"/>
</dbReference>